<organism evidence="6 7">
    <name type="scientific">Oceanobacillus oncorhynchi</name>
    <dbReference type="NCBI Taxonomy" id="545501"/>
    <lineage>
        <taxon>Bacteria</taxon>
        <taxon>Bacillati</taxon>
        <taxon>Bacillota</taxon>
        <taxon>Bacilli</taxon>
        <taxon>Bacillales</taxon>
        <taxon>Bacillaceae</taxon>
        <taxon>Oceanobacillus</taxon>
    </lineage>
</organism>
<dbReference type="PANTHER" id="PTHR30514:SF18">
    <property type="entry name" value="RPIR-FAMILY TRANSCRIPTIONAL REGULATOR"/>
    <property type="match status" value="1"/>
</dbReference>
<reference evidence="6 7" key="1">
    <citation type="submission" date="2014-11" db="EMBL/GenBank/DDBJ databases">
        <authorList>
            <person name="Urmite Genomes Urmite Genomes"/>
        </authorList>
    </citation>
    <scope>NUCLEOTIDE SEQUENCE [LARGE SCALE GENOMIC DNA]</scope>
    <source>
        <strain evidence="6 7">Oc5</strain>
    </source>
</reference>
<dbReference type="InterPro" id="IPR047640">
    <property type="entry name" value="RpiR-like"/>
</dbReference>
<dbReference type="GO" id="GO:0003677">
    <property type="term" value="F:DNA binding"/>
    <property type="evidence" value="ECO:0007669"/>
    <property type="project" value="UniProtKB-KW"/>
</dbReference>
<feature type="domain" description="HTH rpiR-type" evidence="4">
    <location>
        <begin position="5"/>
        <end position="81"/>
    </location>
</feature>
<dbReference type="InterPro" id="IPR000281">
    <property type="entry name" value="HTH_RpiR"/>
</dbReference>
<accession>A0A0A1M558</accession>
<dbReference type="CDD" id="cd05013">
    <property type="entry name" value="SIS_RpiR"/>
    <property type="match status" value="1"/>
</dbReference>
<name>A0A0A1M558_9BACI</name>
<feature type="domain" description="SIS" evidence="5">
    <location>
        <begin position="130"/>
        <end position="267"/>
    </location>
</feature>
<dbReference type="Pfam" id="PF01418">
    <property type="entry name" value="HTH_6"/>
    <property type="match status" value="1"/>
</dbReference>
<keyword evidence="2" id="KW-0238">DNA-binding</keyword>
<gene>
    <name evidence="6" type="primary">murR_1</name>
    <name evidence="6" type="ORF">BN997_00223</name>
</gene>
<evidence type="ECO:0000313" key="7">
    <source>
        <dbReference type="Proteomes" id="UP000040453"/>
    </source>
</evidence>
<dbReference type="PROSITE" id="PS51071">
    <property type="entry name" value="HTH_RPIR"/>
    <property type="match status" value="1"/>
</dbReference>
<dbReference type="RefSeq" id="WP_042528881.1">
    <property type="nucleotide sequence ID" value="NZ_CDGG01000001.1"/>
</dbReference>
<dbReference type="GO" id="GO:0097367">
    <property type="term" value="F:carbohydrate derivative binding"/>
    <property type="evidence" value="ECO:0007669"/>
    <property type="project" value="InterPro"/>
</dbReference>
<dbReference type="AlphaFoldDB" id="A0A0A1M558"/>
<proteinExistence type="predicted"/>
<evidence type="ECO:0000256" key="2">
    <source>
        <dbReference type="ARBA" id="ARBA00023125"/>
    </source>
</evidence>
<keyword evidence="7" id="KW-1185">Reference proteome</keyword>
<evidence type="ECO:0000256" key="1">
    <source>
        <dbReference type="ARBA" id="ARBA00023015"/>
    </source>
</evidence>
<dbReference type="InterPro" id="IPR046348">
    <property type="entry name" value="SIS_dom_sf"/>
</dbReference>
<dbReference type="PROSITE" id="PS51464">
    <property type="entry name" value="SIS"/>
    <property type="match status" value="1"/>
</dbReference>
<dbReference type="EMBL" id="CDGG01000001">
    <property type="protein sequence ID" value="CEI80420.1"/>
    <property type="molecule type" value="Genomic_DNA"/>
</dbReference>
<evidence type="ECO:0000313" key="6">
    <source>
        <dbReference type="EMBL" id="CEI80420.1"/>
    </source>
</evidence>
<evidence type="ECO:0000259" key="5">
    <source>
        <dbReference type="PROSITE" id="PS51464"/>
    </source>
</evidence>
<keyword evidence="3" id="KW-0804">Transcription</keyword>
<dbReference type="GO" id="GO:0003700">
    <property type="term" value="F:DNA-binding transcription factor activity"/>
    <property type="evidence" value="ECO:0007669"/>
    <property type="project" value="InterPro"/>
</dbReference>
<dbReference type="Gene3D" id="3.40.50.10490">
    <property type="entry name" value="Glucose-6-phosphate isomerase like protein, domain 1"/>
    <property type="match status" value="1"/>
</dbReference>
<sequence>MEDIQPIKELIEAHFNALSKKQQKVANFVLNNPTFVGTHSAAEVGKKAETSETTVIRFCYALGLEGYAELQKKITLFVFNQNTVSTLGNYFSAKKKLFNDQHLIEKAMQKDITQIDRIAEQIDKELFYKATQQLHEAKNIYIIGAGASQFPAHWLHFTLNILRPNVSIIHTETPELIRTMQEIDEDDVVITISLHRYFKEPIHIAEALHKRGITVLAITDSKLAPIQKHCSYAFVLEQTEKSTIDLMPSLISFLNLVVTGMMTFDPDYYEKQRVNYDDFNHTFISDKWS</sequence>
<dbReference type="GO" id="GO:1901135">
    <property type="term" value="P:carbohydrate derivative metabolic process"/>
    <property type="evidence" value="ECO:0007669"/>
    <property type="project" value="InterPro"/>
</dbReference>
<evidence type="ECO:0000256" key="3">
    <source>
        <dbReference type="ARBA" id="ARBA00023163"/>
    </source>
</evidence>
<evidence type="ECO:0000259" key="4">
    <source>
        <dbReference type="PROSITE" id="PS51071"/>
    </source>
</evidence>
<keyword evidence="1" id="KW-0805">Transcription regulation</keyword>
<dbReference type="SUPFAM" id="SSF53697">
    <property type="entry name" value="SIS domain"/>
    <property type="match status" value="1"/>
</dbReference>
<dbReference type="PANTHER" id="PTHR30514">
    <property type="entry name" value="GLUCOKINASE"/>
    <property type="match status" value="1"/>
</dbReference>
<dbReference type="InterPro" id="IPR035472">
    <property type="entry name" value="RpiR-like_SIS"/>
</dbReference>
<dbReference type="SUPFAM" id="SSF46689">
    <property type="entry name" value="Homeodomain-like"/>
    <property type="match status" value="1"/>
</dbReference>
<protein>
    <submittedName>
        <fullName evidence="6">HTH-type transcriptional regulator MurR</fullName>
    </submittedName>
</protein>
<dbReference type="STRING" id="545501.BN997_00223"/>
<dbReference type="Pfam" id="PF01380">
    <property type="entry name" value="SIS"/>
    <property type="match status" value="1"/>
</dbReference>
<dbReference type="InterPro" id="IPR036388">
    <property type="entry name" value="WH-like_DNA-bd_sf"/>
</dbReference>
<dbReference type="InterPro" id="IPR009057">
    <property type="entry name" value="Homeodomain-like_sf"/>
</dbReference>
<dbReference type="InterPro" id="IPR001347">
    <property type="entry name" value="SIS_dom"/>
</dbReference>
<dbReference type="Proteomes" id="UP000040453">
    <property type="component" value="Unassembled WGS sequence"/>
</dbReference>
<dbReference type="OrthoDB" id="2930at2"/>
<dbReference type="Gene3D" id="1.10.10.10">
    <property type="entry name" value="Winged helix-like DNA-binding domain superfamily/Winged helix DNA-binding domain"/>
    <property type="match status" value="1"/>
</dbReference>